<evidence type="ECO:0000256" key="3">
    <source>
        <dbReference type="ARBA" id="ARBA00018363"/>
    </source>
</evidence>
<gene>
    <name evidence="9" type="ORF">JAAARDRAFT_53585</name>
</gene>
<evidence type="ECO:0000256" key="7">
    <source>
        <dbReference type="RuleBase" id="RU367067"/>
    </source>
</evidence>
<feature type="compositionally biased region" description="Polar residues" evidence="8">
    <location>
        <begin position="88"/>
        <end position="97"/>
    </location>
</feature>
<keyword evidence="10" id="KW-1185">Reference proteome</keyword>
<evidence type="ECO:0000256" key="1">
    <source>
        <dbReference type="ARBA" id="ARBA00004123"/>
    </source>
</evidence>
<dbReference type="GO" id="GO:0003688">
    <property type="term" value="F:DNA replication origin binding"/>
    <property type="evidence" value="ECO:0007669"/>
    <property type="project" value="TreeGrafter"/>
</dbReference>
<dbReference type="InterPro" id="IPR040203">
    <property type="entry name" value="Sld2"/>
</dbReference>
<dbReference type="FunFam" id="1.10.10.1460:FF:000001">
    <property type="entry name" value="DNA replication regulator Sld2"/>
    <property type="match status" value="1"/>
</dbReference>
<dbReference type="InParanoid" id="A0A067QL65"/>
<dbReference type="STRING" id="933084.A0A067QL65"/>
<comment type="similarity">
    <text evidence="2 7">Belongs to the SLD2 family.</text>
</comment>
<evidence type="ECO:0000313" key="10">
    <source>
        <dbReference type="Proteomes" id="UP000027265"/>
    </source>
</evidence>
<feature type="region of interest" description="Disordered" evidence="8">
    <location>
        <begin position="19"/>
        <end position="227"/>
    </location>
</feature>
<evidence type="ECO:0000256" key="6">
    <source>
        <dbReference type="ARBA" id="ARBA00023306"/>
    </source>
</evidence>
<reference evidence="10" key="1">
    <citation type="journal article" date="2014" name="Proc. Natl. Acad. Sci. U.S.A.">
        <title>Extensive sampling of basidiomycete genomes demonstrates inadequacy of the white-rot/brown-rot paradigm for wood decay fungi.</title>
        <authorList>
            <person name="Riley R."/>
            <person name="Salamov A.A."/>
            <person name="Brown D.W."/>
            <person name="Nagy L.G."/>
            <person name="Floudas D."/>
            <person name="Held B.W."/>
            <person name="Levasseur A."/>
            <person name="Lombard V."/>
            <person name="Morin E."/>
            <person name="Otillar R."/>
            <person name="Lindquist E.A."/>
            <person name="Sun H."/>
            <person name="LaButti K.M."/>
            <person name="Schmutz J."/>
            <person name="Jabbour D."/>
            <person name="Luo H."/>
            <person name="Baker S.E."/>
            <person name="Pisabarro A.G."/>
            <person name="Walton J.D."/>
            <person name="Blanchette R.A."/>
            <person name="Henrissat B."/>
            <person name="Martin F."/>
            <person name="Cullen D."/>
            <person name="Hibbett D.S."/>
            <person name="Grigoriev I.V."/>
        </authorList>
    </citation>
    <scope>NUCLEOTIDE SEQUENCE [LARGE SCALE GENOMIC DNA]</scope>
    <source>
        <strain evidence="10">MUCL 33604</strain>
    </source>
</reference>
<keyword evidence="5 7" id="KW-0539">Nucleus</keyword>
<dbReference type="EMBL" id="KL197710">
    <property type="protein sequence ID" value="KDQ63361.1"/>
    <property type="molecule type" value="Genomic_DNA"/>
</dbReference>
<dbReference type="CDD" id="cd22289">
    <property type="entry name" value="RecQL4_SLD2_NTD"/>
    <property type="match status" value="1"/>
</dbReference>
<keyword evidence="6 7" id="KW-0131">Cell cycle</keyword>
<dbReference type="PANTHER" id="PTHR28124:SF1">
    <property type="entry name" value="DNA REPLICATION REGULATOR SLD2"/>
    <property type="match status" value="1"/>
</dbReference>
<name>A0A067QL65_9AGAM</name>
<dbReference type="Pfam" id="PF11719">
    <property type="entry name" value="Drc1-Sld2"/>
    <property type="match status" value="1"/>
</dbReference>
<feature type="compositionally biased region" description="Low complexity" evidence="8">
    <location>
        <begin position="562"/>
        <end position="571"/>
    </location>
</feature>
<dbReference type="AlphaFoldDB" id="A0A067QL65"/>
<proteinExistence type="inferred from homology"/>
<protein>
    <recommendedName>
        <fullName evidence="3 7">DNA replication regulator SLD2</fullName>
    </recommendedName>
</protein>
<dbReference type="OrthoDB" id="8775810at2759"/>
<feature type="region of interest" description="Disordered" evidence="8">
    <location>
        <begin position="538"/>
        <end position="571"/>
    </location>
</feature>
<dbReference type="GO" id="GO:1902977">
    <property type="term" value="P:mitotic DNA replication preinitiation complex assembly"/>
    <property type="evidence" value="ECO:0007669"/>
    <property type="project" value="TreeGrafter"/>
</dbReference>
<dbReference type="HOGENOM" id="CLU_035050_0_0_1"/>
<evidence type="ECO:0000256" key="8">
    <source>
        <dbReference type="SAM" id="MobiDB-lite"/>
    </source>
</evidence>
<sequence length="571" mass="62303">MADVGTLRAEIKSWERQFKATHGKAPSVQDIKDNPAIAEKYKRYKKLSKSTSEASTSQPHPPSTPPRPKTRPNPSSILPKSQPVITAPPQSTSNPFSPTKPKTKVKAIPQSKSTTVNPFATPFKTKNKVSRTISPDPFPLIASSQPPPLPHQQEQDQVQDESQPNHALLRARKRLRGEPVSPSPIKQKRQRTTSFASLPFSKPSPIQDRDSDSEDGEADNSFVFDSPVKVPMGGKDFKLLFEEMGPQLDGKGKGVFGRSKTVPADINGGLFGGNKGKRASSIFGDVGSASQPSGSTSGQGKKSGNGVGKRVMLNGMKLSKDTLWDADEVPPVPDPRKGSAGRSSRKGKRSLSDTEDRDEEMEDESGVVILGGEDSQVEALIPPSPPPASKTYKPRFVGKDKGKGKAKATAGSSKSRKKVKVSEEPEEEGGEDGEEESTEGEVKVKEKEWSWNRVKMRGGEEMDFDFEDPTTRLGLRPNQPSHGPDPSATEEEERVEIDLPEHLRRVLAISPSCSSMRDVEERMVRGLLKGERTERYDGRKGGEIWDVGEDEGEGEDGDWEGEGVPWEVGEL</sequence>
<organism evidence="9 10">
    <name type="scientific">Jaapia argillacea MUCL 33604</name>
    <dbReference type="NCBI Taxonomy" id="933084"/>
    <lineage>
        <taxon>Eukaryota</taxon>
        <taxon>Fungi</taxon>
        <taxon>Dikarya</taxon>
        <taxon>Basidiomycota</taxon>
        <taxon>Agaricomycotina</taxon>
        <taxon>Agaricomycetes</taxon>
        <taxon>Agaricomycetidae</taxon>
        <taxon>Jaapiales</taxon>
        <taxon>Jaapiaceae</taxon>
        <taxon>Jaapia</taxon>
    </lineage>
</organism>
<feature type="compositionally biased region" description="Acidic residues" evidence="8">
    <location>
        <begin position="353"/>
        <end position="365"/>
    </location>
</feature>
<comment type="subcellular location">
    <subcellularLocation>
        <location evidence="1 7">Nucleus</location>
    </subcellularLocation>
</comment>
<dbReference type="Gene3D" id="1.10.10.1460">
    <property type="match status" value="1"/>
</dbReference>
<comment type="function">
    <text evidence="7">Has a role in the initiation of DNA replication. Required at S-phase checkpoint.</text>
</comment>
<feature type="compositionally biased region" description="Acidic residues" evidence="8">
    <location>
        <begin position="424"/>
        <end position="439"/>
    </location>
</feature>
<evidence type="ECO:0000256" key="2">
    <source>
        <dbReference type="ARBA" id="ARBA00007276"/>
    </source>
</evidence>
<evidence type="ECO:0000256" key="5">
    <source>
        <dbReference type="ARBA" id="ARBA00023242"/>
    </source>
</evidence>
<dbReference type="GO" id="GO:0031261">
    <property type="term" value="C:DNA replication preinitiation complex"/>
    <property type="evidence" value="ECO:0007669"/>
    <property type="project" value="TreeGrafter"/>
</dbReference>
<evidence type="ECO:0000256" key="4">
    <source>
        <dbReference type="ARBA" id="ARBA00022705"/>
    </source>
</evidence>
<feature type="compositionally biased region" description="Low complexity" evidence="8">
    <location>
        <begin position="287"/>
        <end position="300"/>
    </location>
</feature>
<dbReference type="Proteomes" id="UP000027265">
    <property type="component" value="Unassembled WGS sequence"/>
</dbReference>
<dbReference type="PANTHER" id="PTHR28124">
    <property type="entry name" value="DNA REPLICATION REGULATOR SLD2"/>
    <property type="match status" value="1"/>
</dbReference>
<feature type="compositionally biased region" description="Basic and acidic residues" evidence="8">
    <location>
        <begin position="440"/>
        <end position="450"/>
    </location>
</feature>
<dbReference type="GO" id="GO:0006270">
    <property type="term" value="P:DNA replication initiation"/>
    <property type="evidence" value="ECO:0007669"/>
    <property type="project" value="UniProtKB-UniRule"/>
</dbReference>
<dbReference type="InterPro" id="IPR021110">
    <property type="entry name" value="DNA_rep_checkpnt_protein"/>
</dbReference>
<evidence type="ECO:0000313" key="9">
    <source>
        <dbReference type="EMBL" id="KDQ63361.1"/>
    </source>
</evidence>
<feature type="region of interest" description="Disordered" evidence="8">
    <location>
        <begin position="263"/>
        <end position="494"/>
    </location>
</feature>
<dbReference type="GO" id="GO:0000727">
    <property type="term" value="P:double-strand break repair via break-induced replication"/>
    <property type="evidence" value="ECO:0007669"/>
    <property type="project" value="TreeGrafter"/>
</dbReference>
<accession>A0A067QL65</accession>
<keyword evidence="4 7" id="KW-0235">DNA replication</keyword>
<feature type="compositionally biased region" description="Acidic residues" evidence="8">
    <location>
        <begin position="546"/>
        <end position="561"/>
    </location>
</feature>
<dbReference type="GO" id="GO:0003697">
    <property type="term" value="F:single-stranded DNA binding"/>
    <property type="evidence" value="ECO:0007669"/>
    <property type="project" value="TreeGrafter"/>
</dbReference>